<proteinExistence type="predicted"/>
<evidence type="ECO:0000313" key="3">
    <source>
        <dbReference type="Proteomes" id="UP000036893"/>
    </source>
</evidence>
<organism evidence="2 3">
    <name type="scientific">Aspergillus udagawae</name>
    <dbReference type="NCBI Taxonomy" id="91492"/>
    <lineage>
        <taxon>Eukaryota</taxon>
        <taxon>Fungi</taxon>
        <taxon>Dikarya</taxon>
        <taxon>Ascomycota</taxon>
        <taxon>Pezizomycotina</taxon>
        <taxon>Eurotiomycetes</taxon>
        <taxon>Eurotiomycetidae</taxon>
        <taxon>Eurotiales</taxon>
        <taxon>Aspergillaceae</taxon>
        <taxon>Aspergillus</taxon>
        <taxon>Aspergillus subgen. Fumigati</taxon>
    </lineage>
</organism>
<evidence type="ECO:0000256" key="1">
    <source>
        <dbReference type="SAM" id="MobiDB-lite"/>
    </source>
</evidence>
<dbReference type="AlphaFoldDB" id="A0A8E0V4U6"/>
<name>A0A8E0V4U6_9EURO</name>
<reference evidence="2" key="2">
    <citation type="submission" date="2021-01" db="EMBL/GenBank/DDBJ databases">
        <title>Pan-genome distribution and transcriptional activeness of fungal secondary metabolism genes in Aspergillus section Fumigati.</title>
        <authorList>
            <person name="Takahashi H."/>
            <person name="Umemura M."/>
            <person name="Ninomiya A."/>
            <person name="Kusuya Y."/>
            <person name="Urayama S."/>
            <person name="Shimizu M."/>
            <person name="Watanabe A."/>
            <person name="Kamei K."/>
            <person name="Yaguchi T."/>
            <person name="Hagiwara D."/>
        </authorList>
    </citation>
    <scope>NUCLEOTIDE SEQUENCE</scope>
    <source>
        <strain evidence="2">IFM 46973</strain>
    </source>
</reference>
<gene>
    <name evidence="2" type="ORF">Aud_008790</name>
</gene>
<dbReference type="GeneID" id="66996267"/>
<dbReference type="Proteomes" id="UP000036893">
    <property type="component" value="Unassembled WGS sequence"/>
</dbReference>
<dbReference type="RefSeq" id="XP_043149590.1">
    <property type="nucleotide sequence ID" value="XM_043293655.1"/>
</dbReference>
<dbReference type="EMBL" id="BBXM02000007">
    <property type="protein sequence ID" value="GIC92324.1"/>
    <property type="molecule type" value="Genomic_DNA"/>
</dbReference>
<feature type="region of interest" description="Disordered" evidence="1">
    <location>
        <begin position="73"/>
        <end position="99"/>
    </location>
</feature>
<sequence>MNAIVGFDHLDFLSLSFLRIYEPQQDPASVSDEDEEPTDENDSTTLRELSTAYPKERQLSKFLNSVAETFSREKSISPAGGQQHIRRRGNTTGKGARQVSASGLVLANQQPKVYIAKNKGTNDEDKKLANTLTVWIRAIATTGKRPAIEKDKVWTGLLSYYKQRLDVYAAQISSVAVAEITGAFAEGSNAVGRARELHSLSAEYRIDKSTDVLQRMVSIAYDLLYEPNPAILSPASREGRNAICFLERLKSAYKTFKETAIQFQKSFVKLSIGCLPVPDSMRFTRREVEERIQILAGKKGMSQLRIG</sequence>
<protein>
    <submittedName>
        <fullName evidence="2">Uncharacterized protein</fullName>
    </submittedName>
</protein>
<feature type="compositionally biased region" description="Acidic residues" evidence="1">
    <location>
        <begin position="31"/>
        <end position="42"/>
    </location>
</feature>
<reference evidence="2" key="1">
    <citation type="journal article" date="2015" name="Genome Announc.">
        <title>Draft Genome Sequence of the Pathogenic Filamentous Fungus Aspergillus udagawae Strain IFM 46973T.</title>
        <authorList>
            <person name="Kusuya Y."/>
            <person name="Takahashi-Nakaguchi A."/>
            <person name="Takahashi H."/>
            <person name="Yaguchi T."/>
        </authorList>
    </citation>
    <scope>NUCLEOTIDE SEQUENCE</scope>
    <source>
        <strain evidence="2">IFM 46973</strain>
    </source>
</reference>
<accession>A0A8E0V4U6</accession>
<feature type="region of interest" description="Disordered" evidence="1">
    <location>
        <begin position="26"/>
        <end position="51"/>
    </location>
</feature>
<evidence type="ECO:0000313" key="2">
    <source>
        <dbReference type="EMBL" id="GIC92324.1"/>
    </source>
</evidence>
<comment type="caution">
    <text evidence="2">The sequence shown here is derived from an EMBL/GenBank/DDBJ whole genome shotgun (WGS) entry which is preliminary data.</text>
</comment>